<dbReference type="PROSITE" id="PS00086">
    <property type="entry name" value="CYTOCHROME_P450"/>
    <property type="match status" value="1"/>
</dbReference>
<dbReference type="OrthoDB" id="3934656at2759"/>
<evidence type="ECO:0000256" key="4">
    <source>
        <dbReference type="PIRSR" id="PIRSR602401-1"/>
    </source>
</evidence>
<keyword evidence="5" id="KW-0503">Monooxygenase</keyword>
<accession>A0A6A7BGD1</accession>
<evidence type="ECO:0000313" key="7">
    <source>
        <dbReference type="Proteomes" id="UP000799423"/>
    </source>
</evidence>
<dbReference type="PANTHER" id="PTHR24305:SF190">
    <property type="entry name" value="P450, PUTATIVE (EUROFUNG)-RELATED"/>
    <property type="match status" value="1"/>
</dbReference>
<organism evidence="6 7">
    <name type="scientific">Plenodomus tracheiphilus IPT5</name>
    <dbReference type="NCBI Taxonomy" id="1408161"/>
    <lineage>
        <taxon>Eukaryota</taxon>
        <taxon>Fungi</taxon>
        <taxon>Dikarya</taxon>
        <taxon>Ascomycota</taxon>
        <taxon>Pezizomycotina</taxon>
        <taxon>Dothideomycetes</taxon>
        <taxon>Pleosporomycetidae</taxon>
        <taxon>Pleosporales</taxon>
        <taxon>Pleosporineae</taxon>
        <taxon>Leptosphaeriaceae</taxon>
        <taxon>Plenodomus</taxon>
    </lineage>
</organism>
<evidence type="ECO:0000313" key="6">
    <source>
        <dbReference type="EMBL" id="KAF2853429.1"/>
    </source>
</evidence>
<dbReference type="Pfam" id="PF00067">
    <property type="entry name" value="p450"/>
    <property type="match status" value="1"/>
</dbReference>
<comment type="similarity">
    <text evidence="5">Belongs to the cytochrome P450 family.</text>
</comment>
<comment type="cofactor">
    <cofactor evidence="1 4">
        <name>heme</name>
        <dbReference type="ChEBI" id="CHEBI:30413"/>
    </cofactor>
</comment>
<dbReference type="InterPro" id="IPR050121">
    <property type="entry name" value="Cytochrome_P450_monoxygenase"/>
</dbReference>
<dbReference type="InterPro" id="IPR036396">
    <property type="entry name" value="Cyt_P450_sf"/>
</dbReference>
<protein>
    <submittedName>
        <fullName evidence="6">Cytochrome P450</fullName>
    </submittedName>
</protein>
<dbReference type="GO" id="GO:0016705">
    <property type="term" value="F:oxidoreductase activity, acting on paired donors, with incorporation or reduction of molecular oxygen"/>
    <property type="evidence" value="ECO:0007669"/>
    <property type="project" value="InterPro"/>
</dbReference>
<dbReference type="InterPro" id="IPR002401">
    <property type="entry name" value="Cyt_P450_E_grp-I"/>
</dbReference>
<keyword evidence="2 4" id="KW-0479">Metal-binding</keyword>
<dbReference type="FunFam" id="1.10.630.10:FF:000050">
    <property type="entry name" value="Cytochrome P450 monooxygenase"/>
    <property type="match status" value="1"/>
</dbReference>
<proteinExistence type="inferred from homology"/>
<dbReference type="CDD" id="cd11060">
    <property type="entry name" value="CYP57A1-like"/>
    <property type="match status" value="1"/>
</dbReference>
<dbReference type="GO" id="GO:0005506">
    <property type="term" value="F:iron ion binding"/>
    <property type="evidence" value="ECO:0007669"/>
    <property type="project" value="InterPro"/>
</dbReference>
<dbReference type="PRINTS" id="PR00385">
    <property type="entry name" value="P450"/>
</dbReference>
<evidence type="ECO:0000256" key="3">
    <source>
        <dbReference type="ARBA" id="ARBA00023004"/>
    </source>
</evidence>
<keyword evidence="4 5" id="KW-0349">Heme</keyword>
<keyword evidence="5" id="KW-0560">Oxidoreductase</keyword>
<dbReference type="Proteomes" id="UP000799423">
    <property type="component" value="Unassembled WGS sequence"/>
</dbReference>
<dbReference type="InterPro" id="IPR017972">
    <property type="entry name" value="Cyt_P450_CS"/>
</dbReference>
<dbReference type="InterPro" id="IPR001128">
    <property type="entry name" value="Cyt_P450"/>
</dbReference>
<dbReference type="SUPFAM" id="SSF48264">
    <property type="entry name" value="Cytochrome P450"/>
    <property type="match status" value="1"/>
</dbReference>
<feature type="binding site" description="axial binding residue" evidence="4">
    <location>
        <position position="454"/>
    </location>
    <ligand>
        <name>heme</name>
        <dbReference type="ChEBI" id="CHEBI:30413"/>
    </ligand>
    <ligandPart>
        <name>Fe</name>
        <dbReference type="ChEBI" id="CHEBI:18248"/>
    </ligandPart>
</feature>
<dbReference type="AlphaFoldDB" id="A0A6A7BGD1"/>
<evidence type="ECO:0000256" key="2">
    <source>
        <dbReference type="ARBA" id="ARBA00022723"/>
    </source>
</evidence>
<dbReference type="GO" id="GO:0020037">
    <property type="term" value="F:heme binding"/>
    <property type="evidence" value="ECO:0007669"/>
    <property type="project" value="InterPro"/>
</dbReference>
<sequence length="511" mass="58025">MHIAVIIGAAAALFVARLIYPFFSSLFSPLRTVPGPFAARFGDLWYLWTVKKGHFEVDNIELHRTYGDIIRYGPNRYSLSSPNAQKPIYGHGTKFPKSSWYASWSSPSPTEWSLFADQSITRHASNRRHYQSAYSMSSLVHYESYVDDCADIFTTRLQEVASAGVAADMGHWFQCYAFDVIGLITYSKRLGFLDQGRDVQGVMSALEDHLAYATHVGIYSWLHPYLFKIRNWMAGATGVGRAYVMKFTQERIAEHQADEKNGIHVDAGGAVEEGNGTEDFLTKFFKKNAADPQGFTMYHLAMGCVSNMVAGSDTTAISLSAILYYLLKNRDTFDKLREEVDALPKEGDGRYITFKQSQEMPYLQAVLKEALRMHPATGLPLERVVPPGGATICDRFFPEGTIVGINSWVTHYSPTIFGPDANTFNPSRWLIQDKEKLAFMERNWMPFGLGSRTCIGRHISFLEMSKLIPTLVRDFEFELDGKLQTEKWTTRNYWFVKPVDFRVKVEIRQKV</sequence>
<gene>
    <name evidence="6" type="ORF">T440DRAFT_465829</name>
</gene>
<dbReference type="Gene3D" id="1.10.630.10">
    <property type="entry name" value="Cytochrome P450"/>
    <property type="match status" value="1"/>
</dbReference>
<dbReference type="PRINTS" id="PR00463">
    <property type="entry name" value="EP450I"/>
</dbReference>
<dbReference type="PANTHER" id="PTHR24305">
    <property type="entry name" value="CYTOCHROME P450"/>
    <property type="match status" value="1"/>
</dbReference>
<keyword evidence="3 4" id="KW-0408">Iron</keyword>
<keyword evidence="7" id="KW-1185">Reference proteome</keyword>
<evidence type="ECO:0000256" key="5">
    <source>
        <dbReference type="RuleBase" id="RU000461"/>
    </source>
</evidence>
<dbReference type="GO" id="GO:0004497">
    <property type="term" value="F:monooxygenase activity"/>
    <property type="evidence" value="ECO:0007669"/>
    <property type="project" value="UniProtKB-KW"/>
</dbReference>
<dbReference type="EMBL" id="MU006295">
    <property type="protein sequence ID" value="KAF2853429.1"/>
    <property type="molecule type" value="Genomic_DNA"/>
</dbReference>
<reference evidence="6" key="1">
    <citation type="submission" date="2020-01" db="EMBL/GenBank/DDBJ databases">
        <authorList>
            <consortium name="DOE Joint Genome Institute"/>
            <person name="Haridas S."/>
            <person name="Albert R."/>
            <person name="Binder M."/>
            <person name="Bloem J."/>
            <person name="Labutti K."/>
            <person name="Salamov A."/>
            <person name="Andreopoulos B."/>
            <person name="Baker S.E."/>
            <person name="Barry K."/>
            <person name="Bills G."/>
            <person name="Bluhm B.H."/>
            <person name="Cannon C."/>
            <person name="Castanera R."/>
            <person name="Culley D.E."/>
            <person name="Daum C."/>
            <person name="Ezra D."/>
            <person name="Gonzalez J.B."/>
            <person name="Henrissat B."/>
            <person name="Kuo A."/>
            <person name="Liang C."/>
            <person name="Lipzen A."/>
            <person name="Lutzoni F."/>
            <person name="Magnuson J."/>
            <person name="Mondo S."/>
            <person name="Nolan M."/>
            <person name="Ohm R."/>
            <person name="Pangilinan J."/>
            <person name="Park H.-J."/>
            <person name="Ramirez L."/>
            <person name="Alfaro M."/>
            <person name="Sun H."/>
            <person name="Tritt A."/>
            <person name="Yoshinaga Y."/>
            <person name="Zwiers L.-H."/>
            <person name="Turgeon B.G."/>
            <person name="Goodwin S.B."/>
            <person name="Spatafora J.W."/>
            <person name="Crous P.W."/>
            <person name="Grigoriev I.V."/>
        </authorList>
    </citation>
    <scope>NUCLEOTIDE SEQUENCE</scope>
    <source>
        <strain evidence="6">IPT5</strain>
    </source>
</reference>
<name>A0A6A7BGD1_9PLEO</name>
<evidence type="ECO:0000256" key="1">
    <source>
        <dbReference type="ARBA" id="ARBA00001971"/>
    </source>
</evidence>